<dbReference type="RefSeq" id="WP_382363041.1">
    <property type="nucleotide sequence ID" value="NZ_JBHLWV010000018.1"/>
</dbReference>
<evidence type="ECO:0000313" key="2">
    <source>
        <dbReference type="Proteomes" id="UP001589783"/>
    </source>
</evidence>
<comment type="caution">
    <text evidence="1">The sequence shown here is derived from an EMBL/GenBank/DDBJ whole genome shotgun (WGS) entry which is preliminary data.</text>
</comment>
<keyword evidence="2" id="KW-1185">Reference proteome</keyword>
<reference evidence="1 2" key="1">
    <citation type="submission" date="2024-09" db="EMBL/GenBank/DDBJ databases">
        <authorList>
            <person name="Sun Q."/>
            <person name="Mori K."/>
        </authorList>
    </citation>
    <scope>NUCLEOTIDE SEQUENCE [LARGE SCALE GENOMIC DNA]</scope>
    <source>
        <strain evidence="1 2">CCM 7957</strain>
    </source>
</reference>
<protein>
    <submittedName>
        <fullName evidence="1">Uncharacterized protein</fullName>
    </submittedName>
</protein>
<accession>A0ABV6H7M2</accession>
<proteinExistence type="predicted"/>
<evidence type="ECO:0000313" key="1">
    <source>
        <dbReference type="EMBL" id="MFC0314862.1"/>
    </source>
</evidence>
<organism evidence="1 2">
    <name type="scientific">Gordonia phosphorivorans</name>
    <dbReference type="NCBI Taxonomy" id="1056982"/>
    <lineage>
        <taxon>Bacteria</taxon>
        <taxon>Bacillati</taxon>
        <taxon>Actinomycetota</taxon>
        <taxon>Actinomycetes</taxon>
        <taxon>Mycobacteriales</taxon>
        <taxon>Gordoniaceae</taxon>
        <taxon>Gordonia</taxon>
    </lineage>
</organism>
<name>A0ABV6H7M2_9ACTN</name>
<gene>
    <name evidence="1" type="ORF">ACFFJD_08365</name>
</gene>
<sequence length="115" mass="12374">MSSPVTIHVTEYGGDRTLTWTRAVRDDLTDRGQWSGDPGWVQAAQDALLTRSDVRVAHPDLYYEFGVFDGSTVIADVAAAIIAATNARGDCSQAVAELPAELFAVDDDVPDDAVY</sequence>
<dbReference type="EMBL" id="JBHLWV010000018">
    <property type="protein sequence ID" value="MFC0314862.1"/>
    <property type="molecule type" value="Genomic_DNA"/>
</dbReference>
<dbReference type="Proteomes" id="UP001589783">
    <property type="component" value="Unassembled WGS sequence"/>
</dbReference>